<dbReference type="Proteomes" id="UP000441772">
    <property type="component" value="Unassembled WGS sequence"/>
</dbReference>
<name>A0A6I1GNQ3_9BIFI</name>
<reference evidence="2 3" key="1">
    <citation type="submission" date="2019-09" db="EMBL/GenBank/DDBJ databases">
        <title>Characterization of the phylogenetic diversity of two novel species belonging to the genus Bifidobacterium: Bifidobacterium cebidarum sp. nov. and Bifidobacterium leontopitheci sp. nov.</title>
        <authorList>
            <person name="Lugli G.A."/>
            <person name="Duranti S."/>
            <person name="Milani C."/>
            <person name="Turroni F."/>
            <person name="Ventura M."/>
        </authorList>
    </citation>
    <scope>NUCLEOTIDE SEQUENCE [LARGE SCALE GENOMIC DNA]</scope>
    <source>
        <strain evidence="2 3">LMG 31471</strain>
    </source>
</reference>
<keyword evidence="1" id="KW-1133">Transmembrane helix</keyword>
<accession>A0A6I1GNQ3</accession>
<dbReference type="AlphaFoldDB" id="A0A6I1GNQ3"/>
<gene>
    <name evidence="2" type="ORF">F7D09_1788</name>
</gene>
<keyword evidence="3" id="KW-1185">Reference proteome</keyword>
<evidence type="ECO:0000313" key="3">
    <source>
        <dbReference type="Proteomes" id="UP000441772"/>
    </source>
</evidence>
<keyword evidence="1" id="KW-0472">Membrane</keyword>
<sequence>MRRRSEGRSATHPSSSSPRRAVAVRVTGLVMVFVMCLAAMLVLDLDRYLHWKSPAFAARSVTSESGMTVERARGLGYETTTISHDYDRYMDVSPMWEADGACSRQPVEILKATRSAVFRRHSVAVMGYDDGIRGVWVLDCVNRGDRVIVYVCAVEQLDDGTLRADYTLERVTLSAQGTQVRFIAHDDAADQGRNFLLVERYDKLFPWYTTQMWYTMPDPIPSESR</sequence>
<feature type="transmembrane region" description="Helical" evidence="1">
    <location>
        <begin position="21"/>
        <end position="43"/>
    </location>
</feature>
<dbReference type="EMBL" id="WBVT01000035">
    <property type="protein sequence ID" value="KAB7789698.1"/>
    <property type="molecule type" value="Genomic_DNA"/>
</dbReference>
<organism evidence="2 3">
    <name type="scientific">Bifidobacterium leontopitheci</name>
    <dbReference type="NCBI Taxonomy" id="2650774"/>
    <lineage>
        <taxon>Bacteria</taxon>
        <taxon>Bacillati</taxon>
        <taxon>Actinomycetota</taxon>
        <taxon>Actinomycetes</taxon>
        <taxon>Bifidobacteriales</taxon>
        <taxon>Bifidobacteriaceae</taxon>
        <taxon>Bifidobacterium</taxon>
    </lineage>
</organism>
<protein>
    <submittedName>
        <fullName evidence="2">Uncharacterized protein</fullName>
    </submittedName>
</protein>
<proteinExistence type="predicted"/>
<keyword evidence="1" id="KW-0812">Transmembrane</keyword>
<dbReference type="RefSeq" id="WP_152235187.1">
    <property type="nucleotide sequence ID" value="NZ_JBHSKZ010000053.1"/>
</dbReference>
<comment type="caution">
    <text evidence="2">The sequence shown here is derived from an EMBL/GenBank/DDBJ whole genome shotgun (WGS) entry which is preliminary data.</text>
</comment>
<evidence type="ECO:0000313" key="2">
    <source>
        <dbReference type="EMBL" id="KAB7789698.1"/>
    </source>
</evidence>
<evidence type="ECO:0000256" key="1">
    <source>
        <dbReference type="SAM" id="Phobius"/>
    </source>
</evidence>